<keyword evidence="3" id="KW-1185">Reference proteome</keyword>
<comment type="caution">
    <text evidence="2">The sequence shown here is derived from an EMBL/GenBank/DDBJ whole genome shotgun (WGS) entry which is preliminary data.</text>
</comment>
<dbReference type="Proteomes" id="UP001165124">
    <property type="component" value="Unassembled WGS sequence"/>
</dbReference>
<evidence type="ECO:0000313" key="3">
    <source>
        <dbReference type="Proteomes" id="UP001165124"/>
    </source>
</evidence>
<gene>
    <name evidence="2" type="ORF">Arub01_16560</name>
</gene>
<evidence type="ECO:0000313" key="2">
    <source>
        <dbReference type="EMBL" id="GLW63412.1"/>
    </source>
</evidence>
<organism evidence="2 3">
    <name type="scientific">Actinomadura rubrobrunea</name>
    <dbReference type="NCBI Taxonomy" id="115335"/>
    <lineage>
        <taxon>Bacteria</taxon>
        <taxon>Bacillati</taxon>
        <taxon>Actinomycetota</taxon>
        <taxon>Actinomycetes</taxon>
        <taxon>Streptosporangiales</taxon>
        <taxon>Thermomonosporaceae</taxon>
        <taxon>Actinomadura</taxon>
    </lineage>
</organism>
<reference evidence="2" key="1">
    <citation type="submission" date="2023-02" db="EMBL/GenBank/DDBJ databases">
        <title>Actinomadura rubrobrunea NBRC 14622.</title>
        <authorList>
            <person name="Ichikawa N."/>
            <person name="Sato H."/>
            <person name="Tonouchi N."/>
        </authorList>
    </citation>
    <scope>NUCLEOTIDE SEQUENCE</scope>
    <source>
        <strain evidence="2">NBRC 14622</strain>
    </source>
</reference>
<evidence type="ECO:0000256" key="1">
    <source>
        <dbReference type="SAM" id="MobiDB-lite"/>
    </source>
</evidence>
<accession>A0A9W6PTS4</accession>
<name>A0A9W6PTS4_9ACTN</name>
<proteinExistence type="predicted"/>
<dbReference type="EMBL" id="BSRZ01000002">
    <property type="protein sequence ID" value="GLW63412.1"/>
    <property type="molecule type" value="Genomic_DNA"/>
</dbReference>
<protein>
    <submittedName>
        <fullName evidence="2">Uncharacterized protein</fullName>
    </submittedName>
</protein>
<dbReference type="AlphaFoldDB" id="A0A9W6PTS4"/>
<feature type="region of interest" description="Disordered" evidence="1">
    <location>
        <begin position="51"/>
        <end position="87"/>
    </location>
</feature>
<sequence>MRNAHAVQRAAKAPVRVARCGESPMPLAASGRPGTEGTPVDVRVLANHAGLPSESAATPRGGALVRFGTPFTEANGDMRPARSSEGE</sequence>